<organism evidence="6 7">
    <name type="scientific">Neiella litorisoli</name>
    <dbReference type="NCBI Taxonomy" id="2771431"/>
    <lineage>
        <taxon>Bacteria</taxon>
        <taxon>Pseudomonadati</taxon>
        <taxon>Pseudomonadota</taxon>
        <taxon>Gammaproteobacteria</taxon>
        <taxon>Alteromonadales</taxon>
        <taxon>Echinimonadaceae</taxon>
        <taxon>Neiella</taxon>
    </lineage>
</organism>
<comment type="similarity">
    <text evidence="1">Belongs to the sigma-70 factor family. ECF subfamily.</text>
</comment>
<dbReference type="InterPro" id="IPR014284">
    <property type="entry name" value="RNA_pol_sigma-70_dom"/>
</dbReference>
<dbReference type="InterPro" id="IPR013324">
    <property type="entry name" value="RNA_pol_sigma_r3/r4-like"/>
</dbReference>
<dbReference type="SUPFAM" id="SSF88946">
    <property type="entry name" value="Sigma2 domain of RNA polymerase sigma factors"/>
    <property type="match status" value="1"/>
</dbReference>
<accession>A0A8J6QHN4</accession>
<proteinExistence type="inferred from homology"/>
<dbReference type="SUPFAM" id="SSF88659">
    <property type="entry name" value="Sigma3 and sigma4 domains of RNA polymerase sigma factors"/>
    <property type="match status" value="1"/>
</dbReference>
<dbReference type="RefSeq" id="WP_191143784.1">
    <property type="nucleotide sequence ID" value="NZ_JACXAF010000004.1"/>
</dbReference>
<dbReference type="PANTHER" id="PTHR43133">
    <property type="entry name" value="RNA POLYMERASE ECF-TYPE SIGMA FACTO"/>
    <property type="match status" value="1"/>
</dbReference>
<dbReference type="GO" id="GO:0016987">
    <property type="term" value="F:sigma factor activity"/>
    <property type="evidence" value="ECO:0007669"/>
    <property type="project" value="UniProtKB-KW"/>
</dbReference>
<keyword evidence="4" id="KW-0804">Transcription</keyword>
<reference evidence="6" key="1">
    <citation type="submission" date="2020-09" db="EMBL/GenBank/DDBJ databases">
        <title>A novel bacterium of genus Neiella, isolated from South China Sea.</title>
        <authorList>
            <person name="Huang H."/>
            <person name="Mo K."/>
            <person name="Hu Y."/>
        </authorList>
    </citation>
    <scope>NUCLEOTIDE SEQUENCE</scope>
    <source>
        <strain evidence="6">HB171785</strain>
    </source>
</reference>
<dbReference type="Proteomes" id="UP000638014">
    <property type="component" value="Unassembled WGS sequence"/>
</dbReference>
<evidence type="ECO:0000313" key="6">
    <source>
        <dbReference type="EMBL" id="MBD1388677.1"/>
    </source>
</evidence>
<dbReference type="InterPro" id="IPR013325">
    <property type="entry name" value="RNA_pol_sigma_r2"/>
</dbReference>
<protein>
    <submittedName>
        <fullName evidence="6">Sigma-70 family RNA polymerase sigma factor</fullName>
    </submittedName>
</protein>
<keyword evidence="7" id="KW-1185">Reference proteome</keyword>
<dbReference type="Gene3D" id="1.10.1740.10">
    <property type="match status" value="1"/>
</dbReference>
<dbReference type="AlphaFoldDB" id="A0A8J6QHN4"/>
<feature type="domain" description="RNA polymerase sigma-70 region 2" evidence="5">
    <location>
        <begin position="24"/>
        <end position="90"/>
    </location>
</feature>
<evidence type="ECO:0000256" key="3">
    <source>
        <dbReference type="ARBA" id="ARBA00023082"/>
    </source>
</evidence>
<dbReference type="EMBL" id="JACXAF010000004">
    <property type="protein sequence ID" value="MBD1388677.1"/>
    <property type="molecule type" value="Genomic_DNA"/>
</dbReference>
<gene>
    <name evidence="6" type="ORF">IC617_04475</name>
</gene>
<comment type="caution">
    <text evidence="6">The sequence shown here is derived from an EMBL/GenBank/DDBJ whole genome shotgun (WGS) entry which is preliminary data.</text>
</comment>
<dbReference type="InterPro" id="IPR039425">
    <property type="entry name" value="RNA_pol_sigma-70-like"/>
</dbReference>
<dbReference type="PANTHER" id="PTHR43133:SF51">
    <property type="entry name" value="RNA POLYMERASE SIGMA FACTOR"/>
    <property type="match status" value="1"/>
</dbReference>
<dbReference type="Pfam" id="PF04542">
    <property type="entry name" value="Sigma70_r2"/>
    <property type="match status" value="1"/>
</dbReference>
<keyword evidence="2" id="KW-0805">Transcription regulation</keyword>
<keyword evidence="3" id="KW-0731">Sigma factor</keyword>
<dbReference type="NCBIfam" id="TIGR02937">
    <property type="entry name" value="sigma70-ECF"/>
    <property type="match status" value="1"/>
</dbReference>
<evidence type="ECO:0000256" key="1">
    <source>
        <dbReference type="ARBA" id="ARBA00010641"/>
    </source>
</evidence>
<name>A0A8J6QHN4_9GAMM</name>
<dbReference type="GO" id="GO:0006352">
    <property type="term" value="P:DNA-templated transcription initiation"/>
    <property type="evidence" value="ECO:0007669"/>
    <property type="project" value="InterPro"/>
</dbReference>
<dbReference type="InterPro" id="IPR014331">
    <property type="entry name" value="RNA_pol_sigma70_ECF_RHOBA"/>
</dbReference>
<evidence type="ECO:0000256" key="4">
    <source>
        <dbReference type="ARBA" id="ARBA00023163"/>
    </source>
</evidence>
<dbReference type="InterPro" id="IPR007627">
    <property type="entry name" value="RNA_pol_sigma70_r2"/>
</dbReference>
<evidence type="ECO:0000313" key="7">
    <source>
        <dbReference type="Proteomes" id="UP000638014"/>
    </source>
</evidence>
<evidence type="ECO:0000259" key="5">
    <source>
        <dbReference type="Pfam" id="PF04542"/>
    </source>
</evidence>
<dbReference type="NCBIfam" id="TIGR02989">
    <property type="entry name" value="Sig-70_gvs1"/>
    <property type="match status" value="1"/>
</dbReference>
<evidence type="ECO:0000256" key="2">
    <source>
        <dbReference type="ARBA" id="ARBA00023015"/>
    </source>
</evidence>
<sequence length="188" mass="21653">MSAKGALTSNSAQLPSRSDSFIQLFEADKRRIYAYIYAFVHDKDAADEIFQETSVLLWRDFDKFEADSNFSKWANGIVFNRVRSYRRLDKRFKLGLSDDLAEQVAATIAQSDPLGHESEKRWRALQACRALLPNTLQQLYCDFYIENASAPVVAERTGRSVFAIRKSVQKLRKKLFDCIDQKKREGLL</sequence>